<reference evidence="1" key="1">
    <citation type="submission" date="2022-12" db="EMBL/GenBank/DDBJ databases">
        <authorList>
            <person name="Webb A."/>
        </authorList>
    </citation>
    <scope>NUCLEOTIDE SEQUENCE</scope>
    <source>
        <strain evidence="1">Hp1</strain>
    </source>
</reference>
<proteinExistence type="predicted"/>
<dbReference type="EMBL" id="CANTFL010001401">
    <property type="protein sequence ID" value="CAI5738861.1"/>
    <property type="molecule type" value="Genomic_DNA"/>
</dbReference>
<keyword evidence="2" id="KW-1185">Reference proteome</keyword>
<organism evidence="1 2">
    <name type="scientific">Hyaloperonospora brassicae</name>
    <name type="common">Brassica downy mildew</name>
    <name type="synonym">Peronospora brassicae</name>
    <dbReference type="NCBI Taxonomy" id="162125"/>
    <lineage>
        <taxon>Eukaryota</taxon>
        <taxon>Sar</taxon>
        <taxon>Stramenopiles</taxon>
        <taxon>Oomycota</taxon>
        <taxon>Peronosporomycetes</taxon>
        <taxon>Peronosporales</taxon>
        <taxon>Peronosporaceae</taxon>
        <taxon>Hyaloperonospora</taxon>
    </lineage>
</organism>
<protein>
    <submittedName>
        <fullName evidence="1">Uncharacterized protein</fullName>
    </submittedName>
</protein>
<comment type="caution">
    <text evidence="1">The sequence shown here is derived from an EMBL/GenBank/DDBJ whole genome shotgun (WGS) entry which is preliminary data.</text>
</comment>
<dbReference type="AlphaFoldDB" id="A0AAV0UU84"/>
<dbReference type="Proteomes" id="UP001162031">
    <property type="component" value="Unassembled WGS sequence"/>
</dbReference>
<evidence type="ECO:0000313" key="2">
    <source>
        <dbReference type="Proteomes" id="UP001162031"/>
    </source>
</evidence>
<evidence type="ECO:0000313" key="1">
    <source>
        <dbReference type="EMBL" id="CAI5738861.1"/>
    </source>
</evidence>
<name>A0AAV0UU84_HYABA</name>
<sequence>MTPKTTPIQEKHALERHYGIQISQPIVETIVGDMFFRNDEMLDNDKDDDEDDFVASDATKAVGKEIAKKSSEKAPVMKLIDSTDGPINGYFVDGGTRIDYADIVALIEDQASRVMQRLAALSDDEKLDAVSEVATYAMTLMLGLQSVRAERDVNNLPLAHDALPIIDVELNHRLIRISYDEDEEMRALIDKHNVNTFF</sequence>
<accession>A0AAV0UU84</accession>
<gene>
    <name evidence="1" type="ORF">HBR001_LOCUS7627</name>
</gene>